<dbReference type="PRINTS" id="PR01036">
    <property type="entry name" value="TCRTETB"/>
</dbReference>
<feature type="domain" description="Major facilitator superfamily (MFS) profile" evidence="6">
    <location>
        <begin position="17"/>
        <end position="459"/>
    </location>
</feature>
<keyword evidence="3 5" id="KW-1133">Transmembrane helix</keyword>
<feature type="transmembrane region" description="Helical" evidence="5">
    <location>
        <begin position="232"/>
        <end position="249"/>
    </location>
</feature>
<evidence type="ECO:0000256" key="1">
    <source>
        <dbReference type="ARBA" id="ARBA00004141"/>
    </source>
</evidence>
<evidence type="ECO:0000256" key="3">
    <source>
        <dbReference type="ARBA" id="ARBA00022989"/>
    </source>
</evidence>
<feature type="transmembrane region" description="Helical" evidence="5">
    <location>
        <begin position="202"/>
        <end position="226"/>
    </location>
</feature>
<proteinExistence type="predicted"/>
<dbReference type="PANTHER" id="PTHR23501:SF154">
    <property type="entry name" value="MULTIDRUG-EFFLUX TRANSPORTER RV1634-RELATED"/>
    <property type="match status" value="1"/>
</dbReference>
<dbReference type="PROSITE" id="PS50850">
    <property type="entry name" value="MFS"/>
    <property type="match status" value="1"/>
</dbReference>
<name>A0ABU0IMB3_9CAUL</name>
<sequence length="467" mass="46554">MSDSNWGELLKGAFFPRFALLCLGVWLNAADSLVTATIMPSVAAQLGGYAYFGWAVAIYTLGAIVAGASSGRLSAHLGLRTAMAVAGLTYSVGCLASALAPGIAVFLIGRLVQGIGAGWIVGLVYVAVGLVFPERLWARVFASTTSVWGVATVLGPLVGGVFAEAGHWRSAFWFFAVQGLAFSAAAAVLLSSKAPESAAEKGAGLALPQLSLLAMGVILIASAGLIDSPAGSVALVVAGLAMLAFMIRFDASQAVPLLPRDARRLTTAAGAGYAVIFCMAAGTTTLGVYGAAILQAVNGVGPLTAGYVVAAEALGWTLAALPIAGLAPRWHGLLIRVGGSMIPIGVAAMALTFGRPGLAGPIAAATLTGAGFGICWAFLARRVLASLDDTERPLGASAIPSTQQAGGATGAAAAGALGTALGLAHGIDAAQASAAAPWLFGAFLPVALLGGFAAWRLADCAPAEAVP</sequence>
<feature type="transmembrane region" description="Helical" evidence="5">
    <location>
        <begin position="305"/>
        <end position="326"/>
    </location>
</feature>
<dbReference type="Proteomes" id="UP001228905">
    <property type="component" value="Unassembled WGS sequence"/>
</dbReference>
<organism evidence="7 8">
    <name type="scientific">Caulobacter ginsengisoli</name>
    <dbReference type="NCBI Taxonomy" id="400775"/>
    <lineage>
        <taxon>Bacteria</taxon>
        <taxon>Pseudomonadati</taxon>
        <taxon>Pseudomonadota</taxon>
        <taxon>Alphaproteobacteria</taxon>
        <taxon>Caulobacterales</taxon>
        <taxon>Caulobacteraceae</taxon>
        <taxon>Caulobacter</taxon>
    </lineage>
</organism>
<feature type="transmembrane region" description="Helical" evidence="5">
    <location>
        <begin position="49"/>
        <end position="69"/>
    </location>
</feature>
<dbReference type="EMBL" id="JAUSVS010000001">
    <property type="protein sequence ID" value="MDQ0462540.1"/>
    <property type="molecule type" value="Genomic_DNA"/>
</dbReference>
<evidence type="ECO:0000256" key="5">
    <source>
        <dbReference type="SAM" id="Phobius"/>
    </source>
</evidence>
<evidence type="ECO:0000313" key="7">
    <source>
        <dbReference type="EMBL" id="MDQ0462540.1"/>
    </source>
</evidence>
<feature type="transmembrane region" description="Helical" evidence="5">
    <location>
        <begin position="81"/>
        <end position="108"/>
    </location>
</feature>
<evidence type="ECO:0000256" key="4">
    <source>
        <dbReference type="ARBA" id="ARBA00023136"/>
    </source>
</evidence>
<feature type="transmembrane region" description="Helical" evidence="5">
    <location>
        <begin position="140"/>
        <end position="159"/>
    </location>
</feature>
<feature type="transmembrane region" description="Helical" evidence="5">
    <location>
        <begin position="171"/>
        <end position="190"/>
    </location>
</feature>
<feature type="transmembrane region" description="Helical" evidence="5">
    <location>
        <begin position="333"/>
        <end position="353"/>
    </location>
</feature>
<evidence type="ECO:0000256" key="2">
    <source>
        <dbReference type="ARBA" id="ARBA00022692"/>
    </source>
</evidence>
<dbReference type="PANTHER" id="PTHR23501">
    <property type="entry name" value="MAJOR FACILITATOR SUPERFAMILY"/>
    <property type="match status" value="1"/>
</dbReference>
<evidence type="ECO:0000259" key="6">
    <source>
        <dbReference type="PROSITE" id="PS50850"/>
    </source>
</evidence>
<dbReference type="SUPFAM" id="SSF103473">
    <property type="entry name" value="MFS general substrate transporter"/>
    <property type="match status" value="1"/>
</dbReference>
<comment type="subcellular location">
    <subcellularLocation>
        <location evidence="1">Membrane</location>
        <topology evidence="1">Multi-pass membrane protein</topology>
    </subcellularLocation>
</comment>
<feature type="transmembrane region" description="Helical" evidence="5">
    <location>
        <begin position="359"/>
        <end position="379"/>
    </location>
</feature>
<reference evidence="7 8" key="1">
    <citation type="submission" date="2023-07" db="EMBL/GenBank/DDBJ databases">
        <title>Genomic Encyclopedia of Type Strains, Phase IV (KMG-IV): sequencing the most valuable type-strain genomes for metagenomic binning, comparative biology and taxonomic classification.</title>
        <authorList>
            <person name="Goeker M."/>
        </authorList>
    </citation>
    <scope>NUCLEOTIDE SEQUENCE [LARGE SCALE GENOMIC DNA]</scope>
    <source>
        <strain evidence="7 8">DSM 18695</strain>
    </source>
</reference>
<protein>
    <submittedName>
        <fullName evidence="7">MFS family permease</fullName>
    </submittedName>
</protein>
<dbReference type="Pfam" id="PF07690">
    <property type="entry name" value="MFS_1"/>
    <property type="match status" value="1"/>
</dbReference>
<keyword evidence="8" id="KW-1185">Reference proteome</keyword>
<dbReference type="InterPro" id="IPR020846">
    <property type="entry name" value="MFS_dom"/>
</dbReference>
<dbReference type="InterPro" id="IPR011701">
    <property type="entry name" value="MFS"/>
</dbReference>
<dbReference type="InterPro" id="IPR036259">
    <property type="entry name" value="MFS_trans_sf"/>
</dbReference>
<evidence type="ECO:0000313" key="8">
    <source>
        <dbReference type="Proteomes" id="UP001228905"/>
    </source>
</evidence>
<comment type="caution">
    <text evidence="7">The sequence shown here is derived from an EMBL/GenBank/DDBJ whole genome shotgun (WGS) entry which is preliminary data.</text>
</comment>
<accession>A0ABU0IMB3</accession>
<dbReference type="RefSeq" id="WP_307344968.1">
    <property type="nucleotide sequence ID" value="NZ_JAUSVS010000001.1"/>
</dbReference>
<keyword evidence="4 5" id="KW-0472">Membrane</keyword>
<feature type="transmembrane region" description="Helical" evidence="5">
    <location>
        <begin position="114"/>
        <end position="133"/>
    </location>
</feature>
<keyword evidence="2 5" id="KW-0812">Transmembrane</keyword>
<feature type="transmembrane region" description="Helical" evidence="5">
    <location>
        <begin position="270"/>
        <end position="293"/>
    </location>
</feature>
<dbReference type="Gene3D" id="1.20.1250.20">
    <property type="entry name" value="MFS general substrate transporter like domains"/>
    <property type="match status" value="2"/>
</dbReference>
<feature type="transmembrane region" description="Helical" evidence="5">
    <location>
        <begin position="12"/>
        <end position="29"/>
    </location>
</feature>
<gene>
    <name evidence="7" type="ORF">QO010_000288</name>
</gene>